<reference evidence="1 2" key="2">
    <citation type="journal article" date="2022" name="Mol. Ecol. Resour.">
        <title>The genomes of chicory, endive, great burdock and yacon provide insights into Asteraceae paleo-polyploidization history and plant inulin production.</title>
        <authorList>
            <person name="Fan W."/>
            <person name="Wang S."/>
            <person name="Wang H."/>
            <person name="Wang A."/>
            <person name="Jiang F."/>
            <person name="Liu H."/>
            <person name="Zhao H."/>
            <person name="Xu D."/>
            <person name="Zhang Y."/>
        </authorList>
    </citation>
    <scope>NUCLEOTIDE SEQUENCE [LARGE SCALE GENOMIC DNA]</scope>
    <source>
        <strain evidence="2">cv. Punajuju</strain>
        <tissue evidence="1">Leaves</tissue>
    </source>
</reference>
<keyword evidence="2" id="KW-1185">Reference proteome</keyword>
<comment type="caution">
    <text evidence="1">The sequence shown here is derived from an EMBL/GenBank/DDBJ whole genome shotgun (WGS) entry which is preliminary data.</text>
</comment>
<evidence type="ECO:0000313" key="1">
    <source>
        <dbReference type="EMBL" id="KAI3737869.1"/>
    </source>
</evidence>
<gene>
    <name evidence="1" type="ORF">L2E82_27884</name>
</gene>
<name>A0ACB9CU99_CICIN</name>
<dbReference type="Proteomes" id="UP001055811">
    <property type="component" value="Linkage Group LG05"/>
</dbReference>
<dbReference type="EMBL" id="CM042013">
    <property type="protein sequence ID" value="KAI3737869.1"/>
    <property type="molecule type" value="Genomic_DNA"/>
</dbReference>
<evidence type="ECO:0000313" key="2">
    <source>
        <dbReference type="Proteomes" id="UP001055811"/>
    </source>
</evidence>
<accession>A0ACB9CU99</accession>
<protein>
    <submittedName>
        <fullName evidence="1">Uncharacterized protein</fullName>
    </submittedName>
</protein>
<proteinExistence type="predicted"/>
<sequence length="283" mass="32260">MVNSKNQRWELQLKGAGKTPYSRFADGLAVLRSSIREFLCSEVIHSLGIPTTRALSLVTTGKYVTHDMFYDGNPKDEPAWAVEVAERTASMIVKWQGVGFTHGRRYCFANQPDVGLWNMARFVSTLSSANLINEKESDYALERYGTTFMDDYQLVMTKKLGLPKYNKQLISKLLNNMEVDKVDYTNFFRLLSNIKADSTTPDEELLIPLKAALYRVAFEAYVGLLLLKTAVVGVVSEWQVFTSFSIKIRVLVSYKPKPGEDKEEKIKNQVLESDIRTACRRKW</sequence>
<reference evidence="2" key="1">
    <citation type="journal article" date="2022" name="Mol. Ecol. Resour.">
        <title>The genomes of chicory, endive, great burdock and yacon provide insights into Asteraceae palaeo-polyploidization history and plant inulin production.</title>
        <authorList>
            <person name="Fan W."/>
            <person name="Wang S."/>
            <person name="Wang H."/>
            <person name="Wang A."/>
            <person name="Jiang F."/>
            <person name="Liu H."/>
            <person name="Zhao H."/>
            <person name="Xu D."/>
            <person name="Zhang Y."/>
        </authorList>
    </citation>
    <scope>NUCLEOTIDE SEQUENCE [LARGE SCALE GENOMIC DNA]</scope>
    <source>
        <strain evidence="2">cv. Punajuju</strain>
    </source>
</reference>
<organism evidence="1 2">
    <name type="scientific">Cichorium intybus</name>
    <name type="common">Chicory</name>
    <dbReference type="NCBI Taxonomy" id="13427"/>
    <lineage>
        <taxon>Eukaryota</taxon>
        <taxon>Viridiplantae</taxon>
        <taxon>Streptophyta</taxon>
        <taxon>Embryophyta</taxon>
        <taxon>Tracheophyta</taxon>
        <taxon>Spermatophyta</taxon>
        <taxon>Magnoliopsida</taxon>
        <taxon>eudicotyledons</taxon>
        <taxon>Gunneridae</taxon>
        <taxon>Pentapetalae</taxon>
        <taxon>asterids</taxon>
        <taxon>campanulids</taxon>
        <taxon>Asterales</taxon>
        <taxon>Asteraceae</taxon>
        <taxon>Cichorioideae</taxon>
        <taxon>Cichorieae</taxon>
        <taxon>Cichoriinae</taxon>
        <taxon>Cichorium</taxon>
    </lineage>
</organism>